<evidence type="ECO:0000256" key="3">
    <source>
        <dbReference type="ARBA" id="ARBA00022695"/>
    </source>
</evidence>
<feature type="binding site" evidence="5">
    <location>
        <position position="187"/>
    </location>
    <ligand>
        <name>UTP</name>
        <dbReference type="ChEBI" id="CHEBI:46398"/>
    </ligand>
</feature>
<feature type="binding site" evidence="5">
    <location>
        <position position="159"/>
    </location>
    <ligand>
        <name>UTP</name>
        <dbReference type="ChEBI" id="CHEBI:46398"/>
    </ligand>
</feature>
<dbReference type="InterPro" id="IPR029044">
    <property type="entry name" value="Nucleotide-diphossugar_trans"/>
</dbReference>
<dbReference type="PIRSF" id="PIRSF000806">
    <property type="entry name" value="UDPGP"/>
    <property type="match status" value="1"/>
</dbReference>
<gene>
    <name evidence="6" type="ORF">BJ993_002811</name>
</gene>
<feature type="binding site" evidence="4">
    <location>
        <position position="188"/>
    </location>
    <ligand>
        <name>substrate</name>
    </ligand>
</feature>
<evidence type="ECO:0000313" key="6">
    <source>
        <dbReference type="EMBL" id="NYI45731.1"/>
    </source>
</evidence>
<evidence type="ECO:0000313" key="7">
    <source>
        <dbReference type="Proteomes" id="UP000562045"/>
    </source>
</evidence>
<evidence type="ECO:0000256" key="1">
    <source>
        <dbReference type="ARBA" id="ARBA00010401"/>
    </source>
</evidence>
<feature type="binding site" evidence="5">
    <location>
        <position position="365"/>
    </location>
    <ligand>
        <name>UTP</name>
        <dbReference type="ChEBI" id="CHEBI:46398"/>
    </ligand>
</feature>
<protein>
    <submittedName>
        <fullName evidence="6">UTP--glucose-1-phosphate uridylyltransferase</fullName>
        <ecNumber evidence="6">2.7.7.9</ecNumber>
    </submittedName>
</protein>
<dbReference type="Gene3D" id="3.90.550.10">
    <property type="entry name" value="Spore Coat Polysaccharide Biosynthesis Protein SpsA, Chain A"/>
    <property type="match status" value="1"/>
</dbReference>
<dbReference type="EC" id="2.7.7.9" evidence="6"/>
<dbReference type="InterPro" id="IPR016267">
    <property type="entry name" value="UDPGP_trans"/>
</dbReference>
<dbReference type="SUPFAM" id="SSF53448">
    <property type="entry name" value="Nucleotide-diphospho-sugar transferases"/>
    <property type="match status" value="1"/>
</dbReference>
<organism evidence="6 7">
    <name type="scientific">Nocardioides aromaticivorans</name>
    <dbReference type="NCBI Taxonomy" id="200618"/>
    <lineage>
        <taxon>Bacteria</taxon>
        <taxon>Bacillati</taxon>
        <taxon>Actinomycetota</taxon>
        <taxon>Actinomycetes</taxon>
        <taxon>Propionibacteriales</taxon>
        <taxon>Nocardioidaceae</taxon>
        <taxon>Nocardioides</taxon>
    </lineage>
</organism>
<name>A0A7Y9ZLJ6_9ACTN</name>
<evidence type="ECO:0000256" key="4">
    <source>
        <dbReference type="PIRSR" id="PIRSR000806-1"/>
    </source>
</evidence>
<comment type="caution">
    <text evidence="6">The sequence shown here is derived from an EMBL/GenBank/DDBJ whole genome shotgun (WGS) entry which is preliminary data.</text>
</comment>
<dbReference type="Gene3D" id="2.160.10.10">
    <property type="entry name" value="Hexapeptide repeat proteins"/>
    <property type="match status" value="1"/>
</dbReference>
<dbReference type="InterPro" id="IPR002618">
    <property type="entry name" value="UDPGP_fam"/>
</dbReference>
<feature type="binding site" evidence="5">
    <location>
        <position position="94"/>
    </location>
    <ligand>
        <name>UTP</name>
        <dbReference type="ChEBI" id="CHEBI:46398"/>
    </ligand>
</feature>
<evidence type="ECO:0000256" key="5">
    <source>
        <dbReference type="PIRSR" id="PIRSR000806-2"/>
    </source>
</evidence>
<dbReference type="Pfam" id="PF01704">
    <property type="entry name" value="UDPGP"/>
    <property type="match status" value="1"/>
</dbReference>
<dbReference type="PANTHER" id="PTHR43511">
    <property type="match status" value="1"/>
</dbReference>
<dbReference type="GO" id="GO:0003983">
    <property type="term" value="F:UTP:glucose-1-phosphate uridylyltransferase activity"/>
    <property type="evidence" value="ECO:0007669"/>
    <property type="project" value="UniProtKB-EC"/>
</dbReference>
<evidence type="ECO:0000256" key="2">
    <source>
        <dbReference type="ARBA" id="ARBA00022679"/>
    </source>
</evidence>
<keyword evidence="3 6" id="KW-0548">Nucleotidyltransferase</keyword>
<accession>A0A7Y9ZLJ6</accession>
<sequence>MGMSGRSSGLEMARAKMADAGVDPVAIETFAHYYRLLEHGETGMIPESSIEPVDIESLADAEVADDVAADAIGKTVAIKLNGGLGTSMGMERAKSLLCVRRGLSFLDIIARQALHLRAEYDARLPLIFMNSFRTSADTLHALGRYDELAVGDLPVEFLQNKEPKLLADSLKPVEWPKEPELEWCPPGHGDIYTALRGTGLLDRLIAEGYRYAFVSNSDNLGAVPAPRVAGWFAASGAPFAIEAVRRTPSDKKGGHFARRKADGRLVLRETAQTLPEDREALADLSRHRFCSTNNIWFDLRAMKATLDARDGVLGLPLIRNEKNVDPADPDSPRVIQVETAMGAAIEVFEGARLIEVGRDRFIPVKTTNDLLVLRSDVYEIGADFALTQIAADVPYVELDADHYQVVGEFDKRFPEGAPSLAKASSLKVEGDWTFGHGVQVVGDVELDGRGAQRVPAGEVLSGDASGSDA</sequence>
<reference evidence="6 7" key="1">
    <citation type="submission" date="2020-07" db="EMBL/GenBank/DDBJ databases">
        <title>Sequencing the genomes of 1000 actinobacteria strains.</title>
        <authorList>
            <person name="Klenk H.-P."/>
        </authorList>
    </citation>
    <scope>NUCLEOTIDE SEQUENCE [LARGE SCALE GENOMIC DNA]</scope>
    <source>
        <strain evidence="6 7">DSM 15131</strain>
    </source>
</reference>
<comment type="similarity">
    <text evidence="1">Belongs to the UDPGP type 1 family.</text>
</comment>
<feature type="binding site" evidence="5">
    <location>
        <position position="218"/>
    </location>
    <ligand>
        <name>UTP</name>
        <dbReference type="ChEBI" id="CHEBI:46398"/>
    </ligand>
</feature>
<keyword evidence="2 6" id="KW-0808">Transferase</keyword>
<dbReference type="GO" id="GO:0006011">
    <property type="term" value="P:UDP-alpha-D-glucose metabolic process"/>
    <property type="evidence" value="ECO:0007669"/>
    <property type="project" value="InterPro"/>
</dbReference>
<proteinExistence type="inferred from homology"/>
<dbReference type="EMBL" id="JACBZM010000001">
    <property type="protein sequence ID" value="NYI45731.1"/>
    <property type="molecule type" value="Genomic_DNA"/>
</dbReference>
<dbReference type="AlphaFoldDB" id="A0A7Y9ZLJ6"/>
<dbReference type="Proteomes" id="UP000562045">
    <property type="component" value="Unassembled WGS sequence"/>
</dbReference>